<name>A0A0A9D5N1_ARUDO</name>
<organism evidence="1">
    <name type="scientific">Arundo donax</name>
    <name type="common">Giant reed</name>
    <name type="synonym">Donax arundinaceus</name>
    <dbReference type="NCBI Taxonomy" id="35708"/>
    <lineage>
        <taxon>Eukaryota</taxon>
        <taxon>Viridiplantae</taxon>
        <taxon>Streptophyta</taxon>
        <taxon>Embryophyta</taxon>
        <taxon>Tracheophyta</taxon>
        <taxon>Spermatophyta</taxon>
        <taxon>Magnoliopsida</taxon>
        <taxon>Liliopsida</taxon>
        <taxon>Poales</taxon>
        <taxon>Poaceae</taxon>
        <taxon>PACMAD clade</taxon>
        <taxon>Arundinoideae</taxon>
        <taxon>Arundineae</taxon>
        <taxon>Arundo</taxon>
    </lineage>
</organism>
<dbReference type="EMBL" id="GBRH01216930">
    <property type="protein sequence ID" value="JAD80965.1"/>
    <property type="molecule type" value="Transcribed_RNA"/>
</dbReference>
<reference evidence="1" key="2">
    <citation type="journal article" date="2015" name="Data Brief">
        <title>Shoot transcriptome of the giant reed, Arundo donax.</title>
        <authorList>
            <person name="Barrero R.A."/>
            <person name="Guerrero F.D."/>
            <person name="Moolhuijzen P."/>
            <person name="Goolsby J.A."/>
            <person name="Tidwell J."/>
            <person name="Bellgard S.E."/>
            <person name="Bellgard M.I."/>
        </authorList>
    </citation>
    <scope>NUCLEOTIDE SEQUENCE</scope>
    <source>
        <tissue evidence="1">Shoot tissue taken approximately 20 cm above the soil surface</tissue>
    </source>
</reference>
<evidence type="ECO:0000313" key="1">
    <source>
        <dbReference type="EMBL" id="JAD80965.1"/>
    </source>
</evidence>
<protein>
    <submittedName>
        <fullName evidence="1">Uncharacterized protein</fullName>
    </submittedName>
</protein>
<dbReference type="AlphaFoldDB" id="A0A0A9D5N1"/>
<reference evidence="1" key="1">
    <citation type="submission" date="2014-09" db="EMBL/GenBank/DDBJ databases">
        <authorList>
            <person name="Magalhaes I.L.F."/>
            <person name="Oliveira U."/>
            <person name="Santos F.R."/>
            <person name="Vidigal T.H.D.A."/>
            <person name="Brescovit A.D."/>
            <person name="Santos A.J."/>
        </authorList>
    </citation>
    <scope>NUCLEOTIDE SEQUENCE</scope>
    <source>
        <tissue evidence="1">Shoot tissue taken approximately 20 cm above the soil surface</tissue>
    </source>
</reference>
<sequence length="53" mass="6272">MDQASTPMCLVFTAYFSFCHQDLQRMASIFPLQCILVFLLKETTQEKCRLRMH</sequence>
<accession>A0A0A9D5N1</accession>
<proteinExistence type="predicted"/>